<evidence type="ECO:0000259" key="2">
    <source>
        <dbReference type="Pfam" id="PF19910"/>
    </source>
</evidence>
<dbReference type="EMBL" id="FNVS01000003">
    <property type="protein sequence ID" value="SEF62240.1"/>
    <property type="molecule type" value="Genomic_DNA"/>
</dbReference>
<dbReference type="AlphaFoldDB" id="A0A8G2BUW5"/>
<name>A0A8G2BUW5_9BACT</name>
<sequence>MNKKCTLLAAAALMVAGVFTANAQGSVPPVEWTAGNYYYLQDGSNYLALSGDKADSVIVKTIDLATATKASIDSALWQITNAGTTIGGTAYQFTNKATQAVLSFAASADAVPNLAAGIDKWLFTDGGAIKASYGNNQLMALYVNGSDLELSSASTSNFTVALPPASLKLNAEELGNGFSVFQLMFDGTYGGNIFAGQEILAKNLTAADEGYMTLQLQNDQSFPDGTPKYFGVDTTKTVIAGATGVFGANFALDSTYAQSSLHTVGNADFQKFKFTINLKNDSLAMFVKDAPTVNASPIGILGDSARVVYASVGSTKVLTVANLVATTPAPAQGTAPMITVKRGTPSTIPTGTGVYYLKSAGLNTAGEYWVSTSASVPMMSADSLSAFQAKGQWYVLENNGKYSVGSRYDGTDFGMNKEIFPVQGMANTYTISGRTDSITFVYQKDINFDDKFLGVRHFTVSEIADNGYQLSAVAGLGVGNLPVFAADSMLRAKAGSSETPIAFKVAIVQDSIPNVGENTGATSLGDKLYTATYKLAQQFTNDSVANNVEPDNTGLVLTSTAGKALTFTFVTALEGGKYKLTTGADFVSLDINNANLILSDKVAYFDFTAVDAPEYASFGNNHKQIGTNGKYLTMNPLNFYAEVKNEGQEILKADYSADNFSLWVEKADTVIPGKSLYYVSSALHAPETATADAATRYYLVSLRDSNKTFVNNNVTYYRAGFITSDTIKTMADSPALFAFKTASDGGYLLENQKELNRTLSGGNDFHTPYVGVVNNVVVMSNVGAPFTVDNTSAPTGNEDVAVSEIVITGGTDNVTIYNATGKKVTLTNILGQVIATVTATSDNFTLPAGKGIVVVSVEGGNAQKVIVR</sequence>
<feature type="signal peptide" evidence="1">
    <location>
        <begin position="1"/>
        <end position="23"/>
    </location>
</feature>
<keyword evidence="4" id="KW-1185">Reference proteome</keyword>
<evidence type="ECO:0000313" key="3">
    <source>
        <dbReference type="EMBL" id="SEF62240.1"/>
    </source>
</evidence>
<dbReference type="RefSeq" id="WP_103982656.1">
    <property type="nucleotide sequence ID" value="NZ_FNVS01000003.1"/>
</dbReference>
<comment type="caution">
    <text evidence="3">The sequence shown here is derived from an EMBL/GenBank/DDBJ whole genome shotgun (WGS) entry which is preliminary data.</text>
</comment>
<dbReference type="Proteomes" id="UP000236725">
    <property type="component" value="Unassembled WGS sequence"/>
</dbReference>
<keyword evidence="1" id="KW-0732">Signal</keyword>
<proteinExistence type="predicted"/>
<evidence type="ECO:0000256" key="1">
    <source>
        <dbReference type="SAM" id="SignalP"/>
    </source>
</evidence>
<protein>
    <recommendedName>
        <fullName evidence="2">DUF6383 domain-containing protein</fullName>
    </recommendedName>
</protein>
<organism evidence="3 4">
    <name type="scientific">Parabacteroides chinchillae</name>
    <dbReference type="NCBI Taxonomy" id="871327"/>
    <lineage>
        <taxon>Bacteria</taxon>
        <taxon>Pseudomonadati</taxon>
        <taxon>Bacteroidota</taxon>
        <taxon>Bacteroidia</taxon>
        <taxon>Bacteroidales</taxon>
        <taxon>Tannerellaceae</taxon>
        <taxon>Parabacteroides</taxon>
    </lineage>
</organism>
<feature type="chain" id="PRO_5034262404" description="DUF6383 domain-containing protein" evidence="1">
    <location>
        <begin position="24"/>
        <end position="868"/>
    </location>
</feature>
<accession>A0A8G2BUW5</accession>
<feature type="domain" description="DUF6383" evidence="2">
    <location>
        <begin position="794"/>
        <end position="867"/>
    </location>
</feature>
<dbReference type="InterPro" id="IPR045963">
    <property type="entry name" value="DUF6383"/>
</dbReference>
<reference evidence="3 4" key="1">
    <citation type="submission" date="2016-10" db="EMBL/GenBank/DDBJ databases">
        <authorList>
            <person name="Varghese N."/>
            <person name="Submissions S."/>
        </authorList>
    </citation>
    <scope>NUCLEOTIDE SEQUENCE [LARGE SCALE GENOMIC DNA]</scope>
    <source>
        <strain evidence="3 4">DSM 29073</strain>
    </source>
</reference>
<gene>
    <name evidence="3" type="ORF">SAMN05444001_103174</name>
</gene>
<dbReference type="Pfam" id="PF19910">
    <property type="entry name" value="DUF6383"/>
    <property type="match status" value="1"/>
</dbReference>
<evidence type="ECO:0000313" key="4">
    <source>
        <dbReference type="Proteomes" id="UP000236725"/>
    </source>
</evidence>